<dbReference type="EMBL" id="FOCL01000012">
    <property type="protein sequence ID" value="SEO74465.1"/>
    <property type="molecule type" value="Genomic_DNA"/>
</dbReference>
<keyword evidence="2" id="KW-1185">Reference proteome</keyword>
<evidence type="ECO:0000313" key="2">
    <source>
        <dbReference type="Proteomes" id="UP000198942"/>
    </source>
</evidence>
<organism evidence="1 2">
    <name type="scientific">Mucilaginibacter gossypiicola</name>
    <dbReference type="NCBI Taxonomy" id="551995"/>
    <lineage>
        <taxon>Bacteria</taxon>
        <taxon>Pseudomonadati</taxon>
        <taxon>Bacteroidota</taxon>
        <taxon>Sphingobacteriia</taxon>
        <taxon>Sphingobacteriales</taxon>
        <taxon>Sphingobacteriaceae</taxon>
        <taxon>Mucilaginibacter</taxon>
    </lineage>
</organism>
<dbReference type="Proteomes" id="UP000198942">
    <property type="component" value="Unassembled WGS sequence"/>
</dbReference>
<dbReference type="AlphaFoldDB" id="A0A1H8S745"/>
<dbReference type="GO" id="GO:0005975">
    <property type="term" value="P:carbohydrate metabolic process"/>
    <property type="evidence" value="ECO:0007669"/>
    <property type="project" value="InterPro"/>
</dbReference>
<evidence type="ECO:0000313" key="1">
    <source>
        <dbReference type="EMBL" id="SEO74465.1"/>
    </source>
</evidence>
<name>A0A1H8S745_9SPHI</name>
<dbReference type="InterPro" id="IPR008928">
    <property type="entry name" value="6-hairpin_glycosidase_sf"/>
</dbReference>
<evidence type="ECO:0008006" key="3">
    <source>
        <dbReference type="Google" id="ProtNLM"/>
    </source>
</evidence>
<gene>
    <name evidence="1" type="ORF">SAMN05192574_11212</name>
</gene>
<sequence>MPFNCFNLISAHDYPLAQAASGCDDNQLITYKFARLPPFMNLLKTLLFSIALTIPGILLAQSPASQKELARQIMTDSRLDTVEARALRLLTGFTAGTSYGEIWIRDFNTFIAGSLRARSKEEVKDKLLLFFKIQGKDGNIPDGAIHTDQAHVGYQYLYSELAPGWAIHKNTVETDQESSLIQAVKKYIDITGDKSILTDTIGGRTVMQRMEDAMNYILKNRWSVKYGLVTGATTVDWGDVQTQHGWGVVINDKTKWAIDIYDNAMFLMAIHDFLAMRPAGYKASRYWGDIAIGMKIRVRNHLWDAKAGKYIPHIYLDGSPFSPLFNEKQILYFGGTICAIKAGLNTPKEIVDINNQFLKAVSREKYATIGLTVYPPYPLEEFPNMPPFTYQNGGDWTWFGGRMITPLIENNMVSEACTELSPMIDRVLKNKGFFEWYDVKTGEPKGSGDFRGEAGVLYEAITSLRNWALKRM</sequence>
<dbReference type="STRING" id="551995.SAMN05192574_11212"/>
<reference evidence="2" key="1">
    <citation type="submission" date="2016-10" db="EMBL/GenBank/DDBJ databases">
        <authorList>
            <person name="Varghese N."/>
            <person name="Submissions S."/>
        </authorList>
    </citation>
    <scope>NUCLEOTIDE SEQUENCE [LARGE SCALE GENOMIC DNA]</scope>
    <source>
        <strain evidence="2">Gh-48</strain>
    </source>
</reference>
<accession>A0A1H8S745</accession>
<dbReference type="Gene3D" id="1.50.10.10">
    <property type="match status" value="1"/>
</dbReference>
<dbReference type="SUPFAM" id="SSF48208">
    <property type="entry name" value="Six-hairpin glycosidases"/>
    <property type="match status" value="1"/>
</dbReference>
<protein>
    <recommendedName>
        <fullName evidence="3">Glycosyl hydrolase 36 catalytic domain-containing protein</fullName>
    </recommendedName>
</protein>
<dbReference type="InterPro" id="IPR012341">
    <property type="entry name" value="6hp_glycosidase-like_sf"/>
</dbReference>
<proteinExistence type="predicted"/>